<evidence type="ECO:0000259" key="10">
    <source>
        <dbReference type="Pfam" id="PF08511"/>
    </source>
</evidence>
<dbReference type="InterPro" id="IPR013718">
    <property type="entry name" value="COQ9_C"/>
</dbReference>
<evidence type="ECO:0000256" key="6">
    <source>
        <dbReference type="ARBA" id="ARBA00023121"/>
    </source>
</evidence>
<keyword evidence="5" id="KW-0809">Transit peptide</keyword>
<feature type="region of interest" description="Disordered" evidence="9">
    <location>
        <begin position="68"/>
        <end position="89"/>
    </location>
</feature>
<dbReference type="Pfam" id="PF08511">
    <property type="entry name" value="COQ9"/>
    <property type="match status" value="1"/>
</dbReference>
<comment type="similarity">
    <text evidence="3 8">Belongs to the COQ9 family.</text>
</comment>
<evidence type="ECO:0000313" key="11">
    <source>
        <dbReference type="EMBL" id="KAK5577058.1"/>
    </source>
</evidence>
<protein>
    <recommendedName>
        <fullName evidence="8">Ubiquinone biosynthesis protein</fullName>
    </recommendedName>
</protein>
<dbReference type="AlphaFoldDB" id="A0AAN7TWZ7"/>
<dbReference type="GO" id="GO:0006744">
    <property type="term" value="P:ubiquinone biosynthetic process"/>
    <property type="evidence" value="ECO:0007669"/>
    <property type="project" value="UniProtKB-UniRule"/>
</dbReference>
<dbReference type="GO" id="GO:0005743">
    <property type="term" value="C:mitochondrial inner membrane"/>
    <property type="evidence" value="ECO:0007669"/>
    <property type="project" value="TreeGrafter"/>
</dbReference>
<dbReference type="PANTHER" id="PTHR21427:SF19">
    <property type="entry name" value="UBIQUINONE BIOSYNTHESIS PROTEIN COQ9, MITOCHONDRIAL"/>
    <property type="match status" value="1"/>
</dbReference>
<comment type="subcellular location">
    <subcellularLocation>
        <location evidence="1 8">Mitochondrion</location>
    </subcellularLocation>
</comment>
<comment type="function">
    <text evidence="8">Membrane-associated protein that warps the membrane surface to access and bind aromatic isoprenes with high specificity, including ubiquinone (CoQ) isoprene intermediates and presents them directly to Coq7, therefore facilitating the Coq7-mediated hydroxylase step. Participates in the biosynthesis of coenzyme Q, also named ubiquinone, an essential lipid-soluble electron transporter for aerobic cellular respiration.</text>
</comment>
<evidence type="ECO:0000256" key="5">
    <source>
        <dbReference type="ARBA" id="ARBA00022946"/>
    </source>
</evidence>
<comment type="caution">
    <text evidence="11">The sequence shown here is derived from an EMBL/GenBank/DDBJ whole genome shotgun (WGS) entry which is preliminary data.</text>
</comment>
<keyword evidence="6 8" id="KW-0446">Lipid-binding</keyword>
<evidence type="ECO:0000256" key="9">
    <source>
        <dbReference type="SAM" id="MobiDB-lite"/>
    </source>
</evidence>
<evidence type="ECO:0000256" key="1">
    <source>
        <dbReference type="ARBA" id="ARBA00004173"/>
    </source>
</evidence>
<evidence type="ECO:0000256" key="8">
    <source>
        <dbReference type="RuleBase" id="RU366063"/>
    </source>
</evidence>
<dbReference type="NCBIfam" id="TIGR02396">
    <property type="entry name" value="diverge_rpsU"/>
    <property type="match status" value="1"/>
</dbReference>
<dbReference type="PANTHER" id="PTHR21427">
    <property type="entry name" value="UBIQUINONE BIOSYNTHESIS PROTEIN COQ9, MITOCHONDRIAL"/>
    <property type="match status" value="1"/>
</dbReference>
<comment type="pathway">
    <text evidence="2 8">Cofactor biosynthesis; ubiquinone biosynthesis.</text>
</comment>
<name>A0AAN7TWZ7_9MYCE</name>
<sequence length="303" mass="34708">MISNILKKSNSLFLRSTLSSNKIINPSFLKNSLFLKNNNSNNNNNYLNIKQSYNKINFYTTTVPNQNEKIESKQEQQQEEQKPEKTNRINDEIELKTKILENSLKYVNSYGWTSEAVSKACIDMGYPPITQGILGEDSPYQLALYFVTKCNTDLMNKLNDAENSEQQLLSGLSKKEKVKLALKLRLSMIKPFIGRWSEAMQLLANPKNIVNSSPSMLTLVDNIWYLVGDKSSDFDWYAKRGLLVALYTSAELFMLSDTSVDHSNTWRFVDDRVDDLIKAIKFKNDIEETVGITLSTLLKKIQK</sequence>
<evidence type="ECO:0000256" key="2">
    <source>
        <dbReference type="ARBA" id="ARBA00004749"/>
    </source>
</evidence>
<keyword evidence="7 8" id="KW-0496">Mitochondrion</keyword>
<dbReference type="EMBL" id="JAVFKY010000004">
    <property type="protein sequence ID" value="KAK5577058.1"/>
    <property type="molecule type" value="Genomic_DNA"/>
</dbReference>
<dbReference type="FunFam" id="1.10.357.10:FF:000004">
    <property type="entry name" value="Ubiquinone biosynthesis protein COQ9, mitochondrial"/>
    <property type="match status" value="1"/>
</dbReference>
<keyword evidence="12" id="KW-1185">Reference proteome</keyword>
<evidence type="ECO:0000256" key="7">
    <source>
        <dbReference type="ARBA" id="ARBA00023128"/>
    </source>
</evidence>
<organism evidence="11 12">
    <name type="scientific">Dictyostelium firmibasis</name>
    <dbReference type="NCBI Taxonomy" id="79012"/>
    <lineage>
        <taxon>Eukaryota</taxon>
        <taxon>Amoebozoa</taxon>
        <taxon>Evosea</taxon>
        <taxon>Eumycetozoa</taxon>
        <taxon>Dictyostelia</taxon>
        <taxon>Dictyosteliales</taxon>
        <taxon>Dictyosteliaceae</taxon>
        <taxon>Dictyostelium</taxon>
    </lineage>
</organism>
<accession>A0AAN7TWZ7</accession>
<reference evidence="11 12" key="1">
    <citation type="submission" date="2023-11" db="EMBL/GenBank/DDBJ databases">
        <title>Dfirmibasis_genome.</title>
        <authorList>
            <person name="Edelbroek B."/>
            <person name="Kjellin J."/>
            <person name="Jerlstrom-Hultqvist J."/>
            <person name="Soderbom F."/>
        </authorList>
    </citation>
    <scope>NUCLEOTIDE SEQUENCE [LARGE SCALE GENOMIC DNA]</scope>
    <source>
        <strain evidence="11 12">TNS-C-14</strain>
    </source>
</reference>
<dbReference type="InterPro" id="IPR012762">
    <property type="entry name" value="Ubiq_biosynth_COQ9"/>
</dbReference>
<gene>
    <name evidence="11" type="ORF">RB653_001995</name>
</gene>
<dbReference type="GO" id="GO:0008289">
    <property type="term" value="F:lipid binding"/>
    <property type="evidence" value="ECO:0007669"/>
    <property type="project" value="UniProtKB-UniRule"/>
</dbReference>
<evidence type="ECO:0000313" key="12">
    <source>
        <dbReference type="Proteomes" id="UP001344447"/>
    </source>
</evidence>
<keyword evidence="4 8" id="KW-0831">Ubiquinone biosynthesis</keyword>
<feature type="domain" description="COQ9 C-terminal" evidence="10">
    <location>
        <begin position="211"/>
        <end position="278"/>
    </location>
</feature>
<proteinExistence type="inferred from homology"/>
<evidence type="ECO:0000256" key="4">
    <source>
        <dbReference type="ARBA" id="ARBA00022688"/>
    </source>
</evidence>
<dbReference type="Gene3D" id="1.10.357.10">
    <property type="entry name" value="Tetracycline Repressor, domain 2"/>
    <property type="match status" value="1"/>
</dbReference>
<dbReference type="Proteomes" id="UP001344447">
    <property type="component" value="Unassembled WGS sequence"/>
</dbReference>
<evidence type="ECO:0000256" key="3">
    <source>
        <dbReference type="ARBA" id="ARBA00010766"/>
    </source>
</evidence>